<dbReference type="Proteomes" id="UP000682733">
    <property type="component" value="Unassembled WGS sequence"/>
</dbReference>
<feature type="non-terminal residue" evidence="6">
    <location>
        <position position="124"/>
    </location>
</feature>
<gene>
    <name evidence="6" type="ORF">TMI583_LOCUS48718</name>
</gene>
<comment type="subcellular location">
    <subcellularLocation>
        <location evidence="1">Membrane</location>
        <topology evidence="1">Multi-pass membrane protein</topology>
    </subcellularLocation>
</comment>
<dbReference type="GO" id="GO:0016020">
    <property type="term" value="C:membrane"/>
    <property type="evidence" value="ECO:0007669"/>
    <property type="project" value="UniProtKB-SubCell"/>
</dbReference>
<dbReference type="PANTHER" id="PTHR12778">
    <property type="entry name" value="SOLUTE CARRIER FAMILY 33 ACETYL-COA TRANSPORTER -RELATED"/>
    <property type="match status" value="1"/>
</dbReference>
<dbReference type="PANTHER" id="PTHR12778:SF9">
    <property type="entry name" value="ACETYL-COENZYME A TRANSPORTER 1"/>
    <property type="match status" value="1"/>
</dbReference>
<evidence type="ECO:0000256" key="1">
    <source>
        <dbReference type="ARBA" id="ARBA00004141"/>
    </source>
</evidence>
<organism evidence="6 7">
    <name type="scientific">Didymodactylos carnosus</name>
    <dbReference type="NCBI Taxonomy" id="1234261"/>
    <lineage>
        <taxon>Eukaryota</taxon>
        <taxon>Metazoa</taxon>
        <taxon>Spiralia</taxon>
        <taxon>Gnathifera</taxon>
        <taxon>Rotifera</taxon>
        <taxon>Eurotatoria</taxon>
        <taxon>Bdelloidea</taxon>
        <taxon>Philodinida</taxon>
        <taxon>Philodinidae</taxon>
        <taxon>Didymodactylos</taxon>
    </lineage>
</organism>
<sequence length="124" mass="14050">GQTAGYFLGNVVFLALESKDFCNQYIRKLFLQPEAAEGLVTLPGFLFFWGCIFIVSTTFVALIKQERDDDTDLNEPHFGIFETYKILFKILKLPCVREMALILLTVKIGFAATDSMTGLELLER</sequence>
<keyword evidence="2 5" id="KW-0812">Transmembrane</keyword>
<dbReference type="InterPro" id="IPR024371">
    <property type="entry name" value="AcetylCoA_trans_1-like"/>
</dbReference>
<dbReference type="InterPro" id="IPR004752">
    <property type="entry name" value="AmpG_permease/AT-1"/>
</dbReference>
<keyword evidence="4 5" id="KW-0472">Membrane</keyword>
<reference evidence="6" key="1">
    <citation type="submission" date="2021-02" db="EMBL/GenBank/DDBJ databases">
        <authorList>
            <person name="Nowell W R."/>
        </authorList>
    </citation>
    <scope>NUCLEOTIDE SEQUENCE</scope>
</reference>
<comment type="caution">
    <text evidence="6">The sequence shown here is derived from an EMBL/GenBank/DDBJ whole genome shotgun (WGS) entry which is preliminary data.</text>
</comment>
<keyword evidence="3 5" id="KW-1133">Transmembrane helix</keyword>
<dbReference type="AlphaFoldDB" id="A0A8S2XU10"/>
<feature type="transmembrane region" description="Helical" evidence="5">
    <location>
        <begin position="39"/>
        <end position="63"/>
    </location>
</feature>
<protein>
    <submittedName>
        <fullName evidence="6">Uncharacterized protein</fullName>
    </submittedName>
</protein>
<evidence type="ECO:0000313" key="7">
    <source>
        <dbReference type="Proteomes" id="UP000682733"/>
    </source>
</evidence>
<proteinExistence type="predicted"/>
<dbReference type="Pfam" id="PF13000">
    <property type="entry name" value="Acatn"/>
    <property type="match status" value="2"/>
</dbReference>
<dbReference type="GO" id="GO:0008521">
    <property type="term" value="F:acetyl-CoA transmembrane transporter activity"/>
    <property type="evidence" value="ECO:0007669"/>
    <property type="project" value="InterPro"/>
</dbReference>
<feature type="non-terminal residue" evidence="6">
    <location>
        <position position="1"/>
    </location>
</feature>
<evidence type="ECO:0000313" key="6">
    <source>
        <dbReference type="EMBL" id="CAF4521016.1"/>
    </source>
</evidence>
<evidence type="ECO:0000256" key="2">
    <source>
        <dbReference type="ARBA" id="ARBA00022692"/>
    </source>
</evidence>
<evidence type="ECO:0000256" key="3">
    <source>
        <dbReference type="ARBA" id="ARBA00022989"/>
    </source>
</evidence>
<dbReference type="GO" id="GO:0035348">
    <property type="term" value="P:acetyl-CoA transmembrane transport"/>
    <property type="evidence" value="ECO:0007669"/>
    <property type="project" value="InterPro"/>
</dbReference>
<accession>A0A8S2XU10</accession>
<evidence type="ECO:0000256" key="4">
    <source>
        <dbReference type="ARBA" id="ARBA00023136"/>
    </source>
</evidence>
<dbReference type="EMBL" id="CAJOBA010101265">
    <property type="protein sequence ID" value="CAF4521016.1"/>
    <property type="molecule type" value="Genomic_DNA"/>
</dbReference>
<evidence type="ECO:0000256" key="5">
    <source>
        <dbReference type="SAM" id="Phobius"/>
    </source>
</evidence>
<name>A0A8S2XU10_9BILA</name>